<dbReference type="SUPFAM" id="SSF48208">
    <property type="entry name" value="Six-hairpin glycosidases"/>
    <property type="match status" value="1"/>
</dbReference>
<evidence type="ECO:0000313" key="4">
    <source>
        <dbReference type="Proteomes" id="UP000194546"/>
    </source>
</evidence>
<dbReference type="InterPro" id="IPR045582">
    <property type="entry name" value="Trehalase-like_N"/>
</dbReference>
<organism evidence="3 4">
    <name type="scientific">Caballeronia sordidicola</name>
    <name type="common">Burkholderia sordidicola</name>
    <dbReference type="NCBI Taxonomy" id="196367"/>
    <lineage>
        <taxon>Bacteria</taxon>
        <taxon>Pseudomonadati</taxon>
        <taxon>Pseudomonadota</taxon>
        <taxon>Betaproteobacteria</taxon>
        <taxon>Burkholderiales</taxon>
        <taxon>Burkholderiaceae</taxon>
        <taxon>Caballeronia</taxon>
    </lineage>
</organism>
<feature type="domain" description="GH15-like" evidence="1">
    <location>
        <begin position="221"/>
        <end position="582"/>
    </location>
</feature>
<protein>
    <submittedName>
        <fullName evidence="3">Glucoamylase</fullName>
    </submittedName>
</protein>
<proteinExistence type="predicted"/>
<dbReference type="GO" id="GO:0004553">
    <property type="term" value="F:hydrolase activity, hydrolyzing O-glycosyl compounds"/>
    <property type="evidence" value="ECO:0007669"/>
    <property type="project" value="UniProtKB-ARBA"/>
</dbReference>
<comment type="caution">
    <text evidence="3">The sequence shown here is derived from an EMBL/GenBank/DDBJ whole genome shotgun (WGS) entry which is preliminary data.</text>
</comment>
<dbReference type="InterPro" id="IPR011613">
    <property type="entry name" value="GH15-like"/>
</dbReference>
<name>A0A242M3G0_CABSO</name>
<dbReference type="Pfam" id="PF19291">
    <property type="entry name" value="TREH_N"/>
    <property type="match status" value="1"/>
</dbReference>
<evidence type="ECO:0000313" key="3">
    <source>
        <dbReference type="EMBL" id="OTP65287.1"/>
    </source>
</evidence>
<dbReference type="RefSeq" id="WP_086384085.1">
    <property type="nucleotide sequence ID" value="NZ_NBTY01000223.1"/>
</dbReference>
<sequence>MSNPIEDYALLGDGETAALVSSDGSIDWLCWPRFDDDACFAALLGTKENGHWSMAPVAAMTGQSRRYQQDTLIMETDFETDEGAVRVIDFMPMRTTFSSVVRIVVGLRGSVKMRSTLRLRFDYGALPPWSTTEGNSMVAKVGPDLVVLRAPMPLEVKSHVTETEFEVREESRLAFVMSYGPSHQTPPAAIDAEAALVATQKFWCDWIDRFDNSKTDWPQQVRRSLLTLKALIHQPSGGLIAAPTTSLPEAPGGKMNWDYRYCWLRDASFTLGALLNAGFLAEAQAWRDWLLRAIAGSPDRMRIMYRVDGARHLAEWTVDALPGYRYSQPVRVGNAASTQHQIDVFGEVLDCLDLARRGGVPTSTQETAVALKIVEHLAQMWDSEGSGVWESRAEPRQYTYSKVMAWAAFDRFIRHHESFGTIETVDRQVLDRIVALRSTVHEQVCREGWNEGLGSFTQHYGGHELDASLLLLPLVGFLPADEPRMAATIATIQRELSEGGLIRRTKARRDGPIEGAFLACSCWMADCLILQGRVDEARVQFERVLAVGNELGLLSEEYNVPGKHLAGNFPQALTHLAIVNTALNLCGPTLNRGGS</sequence>
<feature type="domain" description="Trehalase-like N-terminal" evidence="2">
    <location>
        <begin position="2"/>
        <end position="151"/>
    </location>
</feature>
<dbReference type="PANTHER" id="PTHR31616:SF0">
    <property type="entry name" value="GLUCAN 1,4-ALPHA-GLUCOSIDASE"/>
    <property type="match status" value="1"/>
</dbReference>
<dbReference type="Pfam" id="PF00723">
    <property type="entry name" value="Glyco_hydro_15"/>
    <property type="match status" value="1"/>
</dbReference>
<evidence type="ECO:0000259" key="2">
    <source>
        <dbReference type="Pfam" id="PF19291"/>
    </source>
</evidence>
<dbReference type="EMBL" id="NBTY01000223">
    <property type="protein sequence ID" value="OTP65287.1"/>
    <property type="molecule type" value="Genomic_DNA"/>
</dbReference>
<dbReference type="AlphaFoldDB" id="A0A242M3G0"/>
<reference evidence="3 4" key="1">
    <citation type="submission" date="2017-03" db="EMBL/GenBank/DDBJ databases">
        <title>Genome analysis of strain PAMC 26510.</title>
        <authorList>
            <person name="Oh H.-M."/>
            <person name="Yang J.-A."/>
        </authorList>
    </citation>
    <scope>NUCLEOTIDE SEQUENCE [LARGE SCALE GENOMIC DNA]</scope>
    <source>
        <strain evidence="3 4">PAMC 26510</strain>
    </source>
</reference>
<accession>A0A242M3G0</accession>
<dbReference type="InterPro" id="IPR008928">
    <property type="entry name" value="6-hairpin_glycosidase_sf"/>
</dbReference>
<dbReference type="Gene3D" id="1.50.10.10">
    <property type="match status" value="1"/>
</dbReference>
<evidence type="ECO:0000259" key="1">
    <source>
        <dbReference type="Pfam" id="PF00723"/>
    </source>
</evidence>
<dbReference type="InterPro" id="IPR012341">
    <property type="entry name" value="6hp_glycosidase-like_sf"/>
</dbReference>
<gene>
    <name evidence="3" type="ORF">PAMC26510_38070</name>
</gene>
<dbReference type="GO" id="GO:0005975">
    <property type="term" value="P:carbohydrate metabolic process"/>
    <property type="evidence" value="ECO:0007669"/>
    <property type="project" value="InterPro"/>
</dbReference>
<dbReference type="Proteomes" id="UP000194546">
    <property type="component" value="Unassembled WGS sequence"/>
</dbReference>
<dbReference type="PANTHER" id="PTHR31616">
    <property type="entry name" value="TREHALASE"/>
    <property type="match status" value="1"/>
</dbReference>